<dbReference type="PROSITE" id="PS00141">
    <property type="entry name" value="ASP_PROTEASE"/>
    <property type="match status" value="1"/>
</dbReference>
<dbReference type="CDD" id="cd05483">
    <property type="entry name" value="retropepsin_like_bacteria"/>
    <property type="match status" value="1"/>
</dbReference>
<feature type="chain" id="PRO_5020905043" evidence="1">
    <location>
        <begin position="31"/>
        <end position="185"/>
    </location>
</feature>
<reference evidence="2 3" key="1">
    <citation type="submission" date="2019-03" db="EMBL/GenBank/DDBJ databases">
        <title>Sapientia aquatica gen. nov., sp. nov., isolated from a crater lake.</title>
        <authorList>
            <person name="Felfoldi T."/>
            <person name="Szabo A."/>
            <person name="Toth E."/>
            <person name="Schumann P."/>
            <person name="Keki Z."/>
            <person name="Marialigeti K."/>
            <person name="Mathe I."/>
        </authorList>
    </citation>
    <scope>NUCLEOTIDE SEQUENCE [LARGE SCALE GENOMIC DNA]</scope>
    <source>
        <strain evidence="2 3">SA-152</strain>
    </source>
</reference>
<dbReference type="InterPro" id="IPR034122">
    <property type="entry name" value="Retropepsin-like_bacterial"/>
</dbReference>
<name>A0A4R5W3Y7_9BURK</name>
<dbReference type="EMBL" id="SMYL01000004">
    <property type="protein sequence ID" value="TDK66059.1"/>
    <property type="molecule type" value="Genomic_DNA"/>
</dbReference>
<dbReference type="EC" id="3.4.23.-" evidence="2"/>
<accession>A0A4R5W3Y7</accession>
<dbReference type="InterPro" id="IPR001969">
    <property type="entry name" value="Aspartic_peptidase_AS"/>
</dbReference>
<dbReference type="InterPro" id="IPR021109">
    <property type="entry name" value="Peptidase_aspartic_dom_sf"/>
</dbReference>
<dbReference type="Gene3D" id="2.40.70.10">
    <property type="entry name" value="Acid Proteases"/>
    <property type="match status" value="1"/>
</dbReference>
<dbReference type="GO" id="GO:0004190">
    <property type="term" value="F:aspartic-type endopeptidase activity"/>
    <property type="evidence" value="ECO:0007669"/>
    <property type="project" value="InterPro"/>
</dbReference>
<dbReference type="GO" id="GO:0006508">
    <property type="term" value="P:proteolysis"/>
    <property type="evidence" value="ECO:0007669"/>
    <property type="project" value="UniProtKB-KW"/>
</dbReference>
<dbReference type="OrthoDB" id="185963at2"/>
<keyword evidence="3" id="KW-1185">Reference proteome</keyword>
<evidence type="ECO:0000256" key="1">
    <source>
        <dbReference type="SAM" id="SignalP"/>
    </source>
</evidence>
<dbReference type="InterPro" id="IPR011969">
    <property type="entry name" value="Clan_AA_Asp_peptidase_C"/>
</dbReference>
<evidence type="ECO:0000313" key="2">
    <source>
        <dbReference type="EMBL" id="TDK66059.1"/>
    </source>
</evidence>
<protein>
    <submittedName>
        <fullName evidence="2">TIGR02281 family clan AA aspartic protease</fullName>
        <ecNumber evidence="2">3.4.23.-</ecNumber>
    </submittedName>
</protein>
<dbReference type="RefSeq" id="WP_133328275.1">
    <property type="nucleotide sequence ID" value="NZ_SMYL01000004.1"/>
</dbReference>
<dbReference type="SUPFAM" id="SSF50630">
    <property type="entry name" value="Acid proteases"/>
    <property type="match status" value="1"/>
</dbReference>
<sequence>MTIHPNSLANGVLSASLVSLLLFNALPAHADSTIQKCTAPDGKVTYQQDVCPGSTQSRTVAKNPIGPGNVILVANSANHYTTTVTINGVSAPAMIDTGATYVAISTDLAQKMHLLEGEFQPRLINTANGMVRAANKVVPILKIANIELYNVEISITPNVPTLIGMSALSQLSISTASGNMTLSKR</sequence>
<dbReference type="AlphaFoldDB" id="A0A4R5W3Y7"/>
<keyword evidence="1" id="KW-0732">Signal</keyword>
<organism evidence="2 3">
    <name type="scientific">Sapientia aquatica</name>
    <dbReference type="NCBI Taxonomy" id="1549640"/>
    <lineage>
        <taxon>Bacteria</taxon>
        <taxon>Pseudomonadati</taxon>
        <taxon>Pseudomonadota</taxon>
        <taxon>Betaproteobacteria</taxon>
        <taxon>Burkholderiales</taxon>
        <taxon>Oxalobacteraceae</taxon>
        <taxon>Sapientia</taxon>
    </lineage>
</organism>
<evidence type="ECO:0000313" key="3">
    <source>
        <dbReference type="Proteomes" id="UP000294829"/>
    </source>
</evidence>
<feature type="signal peptide" evidence="1">
    <location>
        <begin position="1"/>
        <end position="30"/>
    </location>
</feature>
<dbReference type="Pfam" id="PF13975">
    <property type="entry name" value="gag-asp_proteas"/>
    <property type="match status" value="1"/>
</dbReference>
<gene>
    <name evidence="2" type="ORF">E2I14_10740</name>
</gene>
<keyword evidence="2" id="KW-0378">Hydrolase</keyword>
<keyword evidence="2" id="KW-0645">Protease</keyword>
<dbReference type="NCBIfam" id="TIGR02281">
    <property type="entry name" value="clan_AA_DTGA"/>
    <property type="match status" value="1"/>
</dbReference>
<comment type="caution">
    <text evidence="2">The sequence shown here is derived from an EMBL/GenBank/DDBJ whole genome shotgun (WGS) entry which is preliminary data.</text>
</comment>
<dbReference type="Proteomes" id="UP000294829">
    <property type="component" value="Unassembled WGS sequence"/>
</dbReference>
<proteinExistence type="predicted"/>